<keyword evidence="2 6" id="KW-0547">Nucleotide-binding</keyword>
<dbReference type="GO" id="GO:0009396">
    <property type="term" value="P:folic acid-containing compound biosynthetic process"/>
    <property type="evidence" value="ECO:0007669"/>
    <property type="project" value="TreeGrafter"/>
</dbReference>
<comment type="caution">
    <text evidence="7">The sequence shown here is derived from an EMBL/GenBank/DDBJ whole genome shotgun (WGS) entry which is preliminary data.</text>
</comment>
<dbReference type="GO" id="GO:0005524">
    <property type="term" value="F:ATP binding"/>
    <property type="evidence" value="ECO:0007669"/>
    <property type="project" value="UniProtKB-KW"/>
</dbReference>
<evidence type="ECO:0000256" key="1">
    <source>
        <dbReference type="ARBA" id="ARBA00010638"/>
    </source>
</evidence>
<dbReference type="PANTHER" id="PTHR23407:SF1">
    <property type="entry name" value="5-FORMYLTETRAHYDROFOLATE CYCLO-LIGASE"/>
    <property type="match status" value="1"/>
</dbReference>
<keyword evidence="6" id="KW-0479">Metal-binding</keyword>
<dbReference type="PANTHER" id="PTHR23407">
    <property type="entry name" value="ATPASE INHIBITOR/5-FORMYLTETRAHYDROFOLATE CYCLO-LIGASE"/>
    <property type="match status" value="1"/>
</dbReference>
<dbReference type="NCBIfam" id="TIGR02727">
    <property type="entry name" value="MTHFS_bact"/>
    <property type="match status" value="1"/>
</dbReference>
<keyword evidence="6" id="KW-0460">Magnesium</keyword>
<dbReference type="SUPFAM" id="SSF100950">
    <property type="entry name" value="NagB/RpiA/CoA transferase-like"/>
    <property type="match status" value="1"/>
</dbReference>
<dbReference type="GO" id="GO:0035999">
    <property type="term" value="P:tetrahydrofolate interconversion"/>
    <property type="evidence" value="ECO:0007669"/>
    <property type="project" value="TreeGrafter"/>
</dbReference>
<evidence type="ECO:0000256" key="5">
    <source>
        <dbReference type="ARBA" id="ARBA00038966"/>
    </source>
</evidence>
<dbReference type="Proteomes" id="UP001295794">
    <property type="component" value="Unassembled WGS sequence"/>
</dbReference>
<evidence type="ECO:0000256" key="4">
    <source>
        <dbReference type="ARBA" id="ARBA00036539"/>
    </source>
</evidence>
<dbReference type="InterPro" id="IPR002698">
    <property type="entry name" value="FTHF_cligase"/>
</dbReference>
<keyword evidence="3 6" id="KW-0067">ATP-binding</keyword>
<organism evidence="7 8">
    <name type="scientific">Mycena citricolor</name>
    <dbReference type="NCBI Taxonomy" id="2018698"/>
    <lineage>
        <taxon>Eukaryota</taxon>
        <taxon>Fungi</taxon>
        <taxon>Dikarya</taxon>
        <taxon>Basidiomycota</taxon>
        <taxon>Agaricomycotina</taxon>
        <taxon>Agaricomycetes</taxon>
        <taxon>Agaricomycetidae</taxon>
        <taxon>Agaricales</taxon>
        <taxon>Marasmiineae</taxon>
        <taxon>Mycenaceae</taxon>
        <taxon>Mycena</taxon>
    </lineage>
</organism>
<comment type="catalytic activity">
    <reaction evidence="4 6">
        <text>(6S)-5-formyl-5,6,7,8-tetrahydrofolate + ATP = (6R)-5,10-methenyltetrahydrofolate + ADP + phosphate</text>
        <dbReference type="Rhea" id="RHEA:10488"/>
        <dbReference type="ChEBI" id="CHEBI:30616"/>
        <dbReference type="ChEBI" id="CHEBI:43474"/>
        <dbReference type="ChEBI" id="CHEBI:57455"/>
        <dbReference type="ChEBI" id="CHEBI:57457"/>
        <dbReference type="ChEBI" id="CHEBI:456216"/>
        <dbReference type="EC" id="6.3.3.2"/>
    </reaction>
</comment>
<accession>A0AAD2HIR6</accession>
<dbReference type="GO" id="GO:0030272">
    <property type="term" value="F:5-formyltetrahydrofolate cyclo-ligase activity"/>
    <property type="evidence" value="ECO:0007669"/>
    <property type="project" value="UniProtKB-EC"/>
</dbReference>
<keyword evidence="8" id="KW-1185">Reference proteome</keyword>
<evidence type="ECO:0000313" key="7">
    <source>
        <dbReference type="EMBL" id="CAK5274847.1"/>
    </source>
</evidence>
<dbReference type="EC" id="6.3.3.2" evidence="5 6"/>
<reference evidence="7" key="1">
    <citation type="submission" date="2023-11" db="EMBL/GenBank/DDBJ databases">
        <authorList>
            <person name="De Vega J J."/>
            <person name="De Vega J J."/>
        </authorList>
    </citation>
    <scope>NUCLEOTIDE SEQUENCE</scope>
</reference>
<dbReference type="GO" id="GO:0005739">
    <property type="term" value="C:mitochondrion"/>
    <property type="evidence" value="ECO:0007669"/>
    <property type="project" value="TreeGrafter"/>
</dbReference>
<dbReference type="InterPro" id="IPR037171">
    <property type="entry name" value="NagB/RpiA_transferase-like"/>
</dbReference>
<dbReference type="AlphaFoldDB" id="A0AAD2HIR6"/>
<protein>
    <recommendedName>
        <fullName evidence="5 6">5-formyltetrahydrofolate cyclo-ligase</fullName>
        <ecNumber evidence="5 6">6.3.3.2</ecNumber>
    </recommendedName>
</protein>
<sequence length="241" mass="26137">MSTSAAALALKADKAILRKDVCTAAQAVRRRGPRTMSLRSIPRRVVENLTRSISAKALTDRILATPSLIDAQSISCYLSMPTGEIDTGLLVRALLRAGKTLYVPKIDRRTDGKMDMLRVYDEDDLSSLPSGVWGIKEPGATRNGSPRANAMDSGLDVILVPALAFDRALCRLGHGKGYYDRFIRAHTEALGRTPTLVGLALEEQLLEPDTIPTGAHDWKMDHIITCGSLVSSRVATGPEDK</sequence>
<dbReference type="EMBL" id="CAVNYO010000403">
    <property type="protein sequence ID" value="CAK5274847.1"/>
    <property type="molecule type" value="Genomic_DNA"/>
</dbReference>
<proteinExistence type="inferred from homology"/>
<comment type="cofactor">
    <cofactor evidence="6">
        <name>Mg(2+)</name>
        <dbReference type="ChEBI" id="CHEBI:18420"/>
    </cofactor>
</comment>
<dbReference type="Pfam" id="PF01812">
    <property type="entry name" value="5-FTHF_cyc-lig"/>
    <property type="match status" value="1"/>
</dbReference>
<gene>
    <name evidence="7" type="ORF">MYCIT1_LOCUS22200</name>
</gene>
<evidence type="ECO:0000256" key="6">
    <source>
        <dbReference type="RuleBase" id="RU361279"/>
    </source>
</evidence>
<evidence type="ECO:0000256" key="3">
    <source>
        <dbReference type="ARBA" id="ARBA00022840"/>
    </source>
</evidence>
<dbReference type="Gene3D" id="3.40.50.10420">
    <property type="entry name" value="NagB/RpiA/CoA transferase-like"/>
    <property type="match status" value="1"/>
</dbReference>
<evidence type="ECO:0000313" key="8">
    <source>
        <dbReference type="Proteomes" id="UP001295794"/>
    </source>
</evidence>
<dbReference type="InterPro" id="IPR024185">
    <property type="entry name" value="FTHF_cligase-like_sf"/>
</dbReference>
<comment type="similarity">
    <text evidence="1 6">Belongs to the 5-formyltetrahydrofolate cyclo-ligase family.</text>
</comment>
<evidence type="ECO:0000256" key="2">
    <source>
        <dbReference type="ARBA" id="ARBA00022741"/>
    </source>
</evidence>
<name>A0AAD2HIR6_9AGAR</name>
<dbReference type="GO" id="GO:0046872">
    <property type="term" value="F:metal ion binding"/>
    <property type="evidence" value="ECO:0007669"/>
    <property type="project" value="UniProtKB-KW"/>
</dbReference>